<proteinExistence type="predicted"/>
<feature type="domain" description="Putative sensor" evidence="2">
    <location>
        <begin position="29"/>
        <end position="217"/>
    </location>
</feature>
<evidence type="ECO:0000259" key="2">
    <source>
        <dbReference type="Pfam" id="PF13796"/>
    </source>
</evidence>
<dbReference type="EMBL" id="JBHRWI010000013">
    <property type="protein sequence ID" value="MFC3510418.1"/>
    <property type="molecule type" value="Genomic_DNA"/>
</dbReference>
<feature type="transmembrane region" description="Helical" evidence="1">
    <location>
        <begin position="118"/>
        <end position="146"/>
    </location>
</feature>
<evidence type="ECO:0000313" key="3">
    <source>
        <dbReference type="EMBL" id="MFC3510418.1"/>
    </source>
</evidence>
<sequence>MTAAADRLRTHRNPFRTLFSASPWTATAYLLSYLPVGTFLFCGATVVVVVAYAANITWLGLPLLVGAAGIVRGCAEIERARTSLVAPRIEGHYRIVHGTGVFTQMKTRWTDPATLRDCVYLILLYPVLLLLDSASLLIWLTSIGLITVPLWYWAVPQHTAGGNTAHGLIGNGSDGVWIGDLASALLVAAGAFLLSTATVYLVIGTAKLHLKIARAMLGKPADPLAAARRMLAEPGPLPAMTDQ</sequence>
<keyword evidence="1" id="KW-1133">Transmembrane helix</keyword>
<comment type="caution">
    <text evidence="3">The sequence shown here is derived from an EMBL/GenBank/DDBJ whole genome shotgun (WGS) entry which is preliminary data.</text>
</comment>
<feature type="transmembrane region" description="Helical" evidence="1">
    <location>
        <begin position="30"/>
        <end position="54"/>
    </location>
</feature>
<keyword evidence="4" id="KW-1185">Reference proteome</keyword>
<dbReference type="RefSeq" id="WP_377872069.1">
    <property type="nucleotide sequence ID" value="NZ_JBHMAY010000035.1"/>
</dbReference>
<evidence type="ECO:0000256" key="1">
    <source>
        <dbReference type="SAM" id="Phobius"/>
    </source>
</evidence>
<dbReference type="Pfam" id="PF13796">
    <property type="entry name" value="Sensor"/>
    <property type="match status" value="1"/>
</dbReference>
<reference evidence="4" key="1">
    <citation type="journal article" date="2019" name="Int. J. Syst. Evol. Microbiol.">
        <title>The Global Catalogue of Microorganisms (GCM) 10K type strain sequencing project: providing services to taxonomists for standard genome sequencing and annotation.</title>
        <authorList>
            <consortium name="The Broad Institute Genomics Platform"/>
            <consortium name="The Broad Institute Genome Sequencing Center for Infectious Disease"/>
            <person name="Wu L."/>
            <person name="Ma J."/>
        </authorList>
    </citation>
    <scope>NUCLEOTIDE SEQUENCE [LARGE SCALE GENOMIC DNA]</scope>
    <source>
        <strain evidence="4">CGMCC 4.7682</strain>
    </source>
</reference>
<keyword evidence="1" id="KW-0472">Membrane</keyword>
<dbReference type="InterPro" id="IPR025828">
    <property type="entry name" value="Put_sensor_dom"/>
</dbReference>
<gene>
    <name evidence="3" type="ORF">ACFORO_09610</name>
</gene>
<organism evidence="3 4">
    <name type="scientific">Amycolatopsis halotolerans</name>
    <dbReference type="NCBI Taxonomy" id="330083"/>
    <lineage>
        <taxon>Bacteria</taxon>
        <taxon>Bacillati</taxon>
        <taxon>Actinomycetota</taxon>
        <taxon>Actinomycetes</taxon>
        <taxon>Pseudonocardiales</taxon>
        <taxon>Pseudonocardiaceae</taxon>
        <taxon>Amycolatopsis</taxon>
    </lineage>
</organism>
<dbReference type="Proteomes" id="UP001595764">
    <property type="component" value="Unassembled WGS sequence"/>
</dbReference>
<protein>
    <submittedName>
        <fullName evidence="3">Sensor domain-containing protein</fullName>
    </submittedName>
</protein>
<name>A0ABV7QDK5_9PSEU</name>
<keyword evidence="1" id="KW-0812">Transmembrane</keyword>
<feature type="transmembrane region" description="Helical" evidence="1">
    <location>
        <begin position="181"/>
        <end position="203"/>
    </location>
</feature>
<accession>A0ABV7QDK5</accession>
<evidence type="ECO:0000313" key="4">
    <source>
        <dbReference type="Proteomes" id="UP001595764"/>
    </source>
</evidence>